<evidence type="ECO:0000313" key="8">
    <source>
        <dbReference type="Proteomes" id="UP000318834"/>
    </source>
</evidence>
<dbReference type="EMBL" id="VBAP01000029">
    <property type="protein sequence ID" value="TMI76149.1"/>
    <property type="molecule type" value="Genomic_DNA"/>
</dbReference>
<dbReference type="SUPFAM" id="SSF55174">
    <property type="entry name" value="Alpha-L RNA-binding motif"/>
    <property type="match status" value="1"/>
</dbReference>
<feature type="domain" description="RNA-binding S4" evidence="6">
    <location>
        <begin position="1"/>
        <end position="62"/>
    </location>
</feature>
<comment type="caution">
    <text evidence="7">The sequence shown here is derived from an EMBL/GenBank/DDBJ whole genome shotgun (WGS) entry which is preliminary data.</text>
</comment>
<proteinExistence type="inferred from homology"/>
<evidence type="ECO:0000259" key="6">
    <source>
        <dbReference type="SMART" id="SM00363"/>
    </source>
</evidence>
<sequence length="98" mass="10796">MRLDKFLQVSRLVKRRTLAHTLCEAGRVRINGAAAKPAASVRLGDVITISRGDRRLVAKVLAVPERPTPSKELVEILGRIDIGEWGTRDRGNAGTRLQ</sequence>
<comment type="function">
    <text evidence="5">Key component of the ribosome quality control system (RQC), a ribosome-associated complex that mediates the extraction of incompletely synthesized nascent chains from stalled ribosomes and their subsequent degradation. RqcH recruits Ala-charged tRNA, and with RqcP directs the elongation of stalled nascent chains on 50S ribosomal subunits, leading to non-templated C-terminal alanine extensions (Ala tail). The Ala tail promotes nascent chain degradation. RqcP is associated with the translocation-like movement of the peptidyl-tRNA from the A-site into the P-site.</text>
</comment>
<keyword evidence="3 5" id="KW-0694">RNA-binding</keyword>
<dbReference type="AlphaFoldDB" id="A0A537IXU9"/>
<evidence type="ECO:0000256" key="5">
    <source>
        <dbReference type="HAMAP-Rule" id="MF_00871"/>
    </source>
</evidence>
<evidence type="ECO:0000256" key="1">
    <source>
        <dbReference type="ARBA" id="ARBA00022555"/>
    </source>
</evidence>
<evidence type="ECO:0000256" key="3">
    <source>
        <dbReference type="ARBA" id="ARBA00022884"/>
    </source>
</evidence>
<gene>
    <name evidence="5" type="primary">rqcP</name>
    <name evidence="7" type="ORF">E6H05_04560</name>
</gene>
<dbReference type="InterPro" id="IPR036986">
    <property type="entry name" value="S4_RNA-bd_sf"/>
</dbReference>
<dbReference type="GO" id="GO:0043023">
    <property type="term" value="F:ribosomal large subunit binding"/>
    <property type="evidence" value="ECO:0007669"/>
    <property type="project" value="UniProtKB-UniRule"/>
</dbReference>
<dbReference type="InterPro" id="IPR002942">
    <property type="entry name" value="S4_RNA-bd"/>
</dbReference>
<dbReference type="GO" id="GO:0000049">
    <property type="term" value="F:tRNA binding"/>
    <property type="evidence" value="ECO:0007669"/>
    <property type="project" value="UniProtKB-UniRule"/>
</dbReference>
<keyword evidence="4 5" id="KW-0648">Protein biosynthesis</keyword>
<dbReference type="Pfam" id="PF01479">
    <property type="entry name" value="S4"/>
    <property type="match status" value="1"/>
</dbReference>
<organism evidence="7 8">
    <name type="scientific">Candidatus Segetimicrobium genomatis</name>
    <dbReference type="NCBI Taxonomy" id="2569760"/>
    <lineage>
        <taxon>Bacteria</taxon>
        <taxon>Bacillati</taxon>
        <taxon>Candidatus Sysuimicrobiota</taxon>
        <taxon>Candidatus Sysuimicrobiia</taxon>
        <taxon>Candidatus Sysuimicrobiales</taxon>
        <taxon>Candidatus Segetimicrobiaceae</taxon>
        <taxon>Candidatus Segetimicrobium</taxon>
    </lineage>
</organism>
<dbReference type="SMART" id="SM00363">
    <property type="entry name" value="S4"/>
    <property type="match status" value="1"/>
</dbReference>
<protein>
    <recommendedName>
        <fullName evidence="5">RQC P-site tRNA stabilizing factor</fullName>
        <shortName evidence="5">RqcP</shortName>
    </recommendedName>
    <alternativeName>
        <fullName evidence="5">Ribosome-associated protein quality control protein P</fullName>
    </alternativeName>
</protein>
<evidence type="ECO:0000256" key="2">
    <source>
        <dbReference type="ARBA" id="ARBA00022730"/>
    </source>
</evidence>
<comment type="subunit">
    <text evidence="5">Associates with stalled 50S ribosomal subunits. Binds to RqcH, 23S rRNA and the P-site tRNA. Does not require RqcH for association with 50S subunits.</text>
</comment>
<keyword evidence="1 5" id="KW-0820">tRNA-binding</keyword>
<evidence type="ECO:0000313" key="7">
    <source>
        <dbReference type="EMBL" id="TMI76149.1"/>
    </source>
</evidence>
<dbReference type="PROSITE" id="PS50889">
    <property type="entry name" value="S4"/>
    <property type="match status" value="1"/>
</dbReference>
<dbReference type="GO" id="GO:0072344">
    <property type="term" value="P:rescue of stalled ribosome"/>
    <property type="evidence" value="ECO:0007669"/>
    <property type="project" value="UniProtKB-UniRule"/>
</dbReference>
<keyword evidence="2 5" id="KW-0699">rRNA-binding</keyword>
<dbReference type="Gene3D" id="3.10.290.10">
    <property type="entry name" value="RNA-binding S4 domain"/>
    <property type="match status" value="1"/>
</dbReference>
<dbReference type="GO" id="GO:0019843">
    <property type="term" value="F:rRNA binding"/>
    <property type="evidence" value="ECO:0007669"/>
    <property type="project" value="UniProtKB-UniRule"/>
</dbReference>
<name>A0A537IXU9_9BACT</name>
<dbReference type="CDD" id="cd00165">
    <property type="entry name" value="S4"/>
    <property type="match status" value="1"/>
</dbReference>
<reference evidence="7 8" key="1">
    <citation type="journal article" date="2019" name="Nat. Microbiol.">
        <title>Mediterranean grassland soil C-N compound turnover is dependent on rainfall and depth, and is mediated by genomically divergent microorganisms.</title>
        <authorList>
            <person name="Diamond S."/>
            <person name="Andeer P.F."/>
            <person name="Li Z."/>
            <person name="Crits-Christoph A."/>
            <person name="Burstein D."/>
            <person name="Anantharaman K."/>
            <person name="Lane K.R."/>
            <person name="Thomas B.C."/>
            <person name="Pan C."/>
            <person name="Northen T.R."/>
            <person name="Banfield J.F."/>
        </authorList>
    </citation>
    <scope>NUCLEOTIDE SEQUENCE [LARGE SCALE GENOMIC DNA]</scope>
    <source>
        <strain evidence="7">NP_8</strain>
    </source>
</reference>
<dbReference type="Proteomes" id="UP000318834">
    <property type="component" value="Unassembled WGS sequence"/>
</dbReference>
<dbReference type="HAMAP" id="MF_00871">
    <property type="entry name" value="RqcP"/>
    <property type="match status" value="1"/>
</dbReference>
<dbReference type="InterPro" id="IPR025490">
    <property type="entry name" value="RqcP"/>
</dbReference>
<comment type="similarity">
    <text evidence="5">Belongs to the RqcP family.</text>
</comment>
<accession>A0A537IXU9</accession>
<evidence type="ECO:0000256" key="4">
    <source>
        <dbReference type="ARBA" id="ARBA00022917"/>
    </source>
</evidence>